<protein>
    <submittedName>
        <fullName evidence="2">Uncharacterized protein</fullName>
    </submittedName>
</protein>
<evidence type="ECO:0000256" key="1">
    <source>
        <dbReference type="SAM" id="Phobius"/>
    </source>
</evidence>
<name>A0ABV4E554_9GAMM</name>
<dbReference type="RefSeq" id="WP_369895033.1">
    <property type="nucleotide sequence ID" value="NZ_JBGFFX010000002.1"/>
</dbReference>
<organism evidence="2 3">
    <name type="scientific">Erwinia aeris</name>
    <dbReference type="NCBI Taxonomy" id="3239803"/>
    <lineage>
        <taxon>Bacteria</taxon>
        <taxon>Pseudomonadati</taxon>
        <taxon>Pseudomonadota</taxon>
        <taxon>Gammaproteobacteria</taxon>
        <taxon>Enterobacterales</taxon>
        <taxon>Erwiniaceae</taxon>
        <taxon>Erwinia</taxon>
    </lineage>
</organism>
<gene>
    <name evidence="2" type="ORF">AB6T85_06195</name>
</gene>
<dbReference type="Proteomes" id="UP001565243">
    <property type="component" value="Unassembled WGS sequence"/>
</dbReference>
<evidence type="ECO:0000313" key="3">
    <source>
        <dbReference type="Proteomes" id="UP001565243"/>
    </source>
</evidence>
<sequence length="207" mass="22541">MKKRFWLVPGIVFLAVFFAMKALLGGGCSDGWQSQSIGIRGACSHHGGIGSGGGISLIIALALAGYSFYRLDKAEAKKNRRLYELSKQNEWFRLDLTSAPFNPQEHYSVKGNALSYTYLSSIDSVPESLTVTISDVDSTKIEKLARALASQSYVMDMLVLDGLNVSLSMNTGEITTFQAQQISDIGSLGNTAIFLKETLDKHLHPNA</sequence>
<keyword evidence="3" id="KW-1185">Reference proteome</keyword>
<reference evidence="2 3" key="1">
    <citation type="submission" date="2024-07" db="EMBL/GenBank/DDBJ databases">
        <authorList>
            <person name="Hebao G."/>
        </authorList>
    </citation>
    <scope>NUCLEOTIDE SEQUENCE [LARGE SCALE GENOMIC DNA]</scope>
    <source>
        <strain evidence="2 3">ACCC 02193</strain>
    </source>
</reference>
<dbReference type="EMBL" id="JBGFFX010000002">
    <property type="protein sequence ID" value="MEY8770019.1"/>
    <property type="molecule type" value="Genomic_DNA"/>
</dbReference>
<evidence type="ECO:0000313" key="2">
    <source>
        <dbReference type="EMBL" id="MEY8770019.1"/>
    </source>
</evidence>
<keyword evidence="1" id="KW-0472">Membrane</keyword>
<feature type="transmembrane region" description="Helical" evidence="1">
    <location>
        <begin position="49"/>
        <end position="71"/>
    </location>
</feature>
<proteinExistence type="predicted"/>
<keyword evidence="1" id="KW-0812">Transmembrane</keyword>
<keyword evidence="1" id="KW-1133">Transmembrane helix</keyword>
<accession>A0ABV4E554</accession>
<comment type="caution">
    <text evidence="2">The sequence shown here is derived from an EMBL/GenBank/DDBJ whole genome shotgun (WGS) entry which is preliminary data.</text>
</comment>